<comment type="caution">
    <text evidence="1">The sequence shown here is derived from an EMBL/GenBank/DDBJ whole genome shotgun (WGS) entry which is preliminary data.</text>
</comment>
<evidence type="ECO:0000313" key="2">
    <source>
        <dbReference type="Proteomes" id="UP000824881"/>
    </source>
</evidence>
<reference evidence="1 2" key="1">
    <citation type="journal article" date="2021" name="Appl. Environ. Microbiol.">
        <title>Genetic linkage and physical mapping for an oyster mushroom Pleurotus cornucopiae and QTL analysis for the trait cap color.</title>
        <authorList>
            <person name="Zhang Y."/>
            <person name="Gao W."/>
            <person name="Sonnenberg A."/>
            <person name="Chen Q."/>
            <person name="Zhang J."/>
            <person name="Huang C."/>
        </authorList>
    </citation>
    <scope>NUCLEOTIDE SEQUENCE [LARGE SCALE GENOMIC DNA]</scope>
    <source>
        <strain evidence="1">CCMSSC00406</strain>
    </source>
</reference>
<protein>
    <submittedName>
        <fullName evidence="1">Uncharacterized protein</fullName>
    </submittedName>
</protein>
<dbReference type="EMBL" id="WQMT02000005">
    <property type="protein sequence ID" value="KAG9223425.1"/>
    <property type="molecule type" value="Genomic_DNA"/>
</dbReference>
<keyword evidence="2" id="KW-1185">Reference proteome</keyword>
<name>A0ACB7J0A9_PLECO</name>
<gene>
    <name evidence="1" type="ORF">CCMSSC00406_0007612</name>
</gene>
<sequence length="1143" mass="128263">MEEFLKFPPRLAPHPVAPSYTQRDRPLSYQPRLHEVNTAPFNNYGYPEPGIQAPTAKQVIAKDFLMSDETWEDLCRRGDVDFIVIGSGFTALAFIEQTLKQDPFKRIVCLERGDFWLPDHFQNLPLPFKYTLGGPSETFPFMLSRDTFQSDVKFVHGSTPFFGGRSTFWSAWSPRPTPELMRNWPDSMVNTSKEPAFWDRCNKLLRVTGADEIGEPYGTLQSQINDRMERGLDKMRTADEAYPAPLAVSSMAKTSTIRFTKFSTPGPLLSLYKKQQQLAKEGKGAPLLFATDTSVEYLMTSVGFPPPPPAGDDVSVVAIRSSRSTDLPVKQETQVILCAGAFPSTTLILNSFPDNVELQRTAGRTVTGHFLSHIVARVPRSLFRHLNPDSLEIAAEYVAGRHPDNHLQYHIQITAISSPDPNQDAEDAARFCPDYAAAASEEQLRGSEDYVIFVCATLGELSEDNESSFFRLNKLNTNKDPTANCVLQVLLTQKDRDLWDVMDNATFKAIEVLAGERHTDDIEWWHEPKGAGSGEWKAYRPGNDTIRMDGIVHEASLLPLGDGEDACVDNNYKLKGVNNVYLTGGALFPTAGSWNPTLTMCGFAQDLAIKLTPKENRASWLGRQSSRLRQHSSAAPNSKVHWFKVDERRGFIVSTSSEGSLNVTDLATGETLWALDKKLNYVCRFAHCEYGEGFVVFDRMNGSKEVWRLASEYEYDTSPPPTSALPDDRQLDAYAQSASFYHSSHAVFRPWLLLQMPIHTRAYRFVYPSLLVCGTNQAFIFDVLTGARVQLIDDLQDVNAHGDGLDDINYVDVNVRHVFVCCESVLKVFSRETGRCVLEITSDQVYYGDQRFTRVHTTRQQPLASAVGAHAVQHAERRRYDRARGIAVQSVCPWPRLVVHGSHMALLLSCSCLIVVPDFERIISWETTLRAAALDIQLGSMGSQSIYLTYEHGRIAVATASGVFIVQFALGPDGSHGSEITVHRVVRMARYHDLQHISCLQMARWELRGVKSVWLKLSTMWDPPPLTFAENTQLEIIQFDFELWGFNLSKWVSFLSTVFSSITSVFVGTILIIIRMPGSCQPNFDWEDLGDILKSPTFASLRKISILYSRPHVAGEPLHLEQLEDDIRQAFAHLEAKGALTVR</sequence>
<accession>A0ACB7J0A9</accession>
<organism evidence="1 2">
    <name type="scientific">Pleurotus cornucopiae</name>
    <name type="common">Cornucopia mushroom</name>
    <dbReference type="NCBI Taxonomy" id="5321"/>
    <lineage>
        <taxon>Eukaryota</taxon>
        <taxon>Fungi</taxon>
        <taxon>Dikarya</taxon>
        <taxon>Basidiomycota</taxon>
        <taxon>Agaricomycotina</taxon>
        <taxon>Agaricomycetes</taxon>
        <taxon>Agaricomycetidae</taxon>
        <taxon>Agaricales</taxon>
        <taxon>Pleurotineae</taxon>
        <taxon>Pleurotaceae</taxon>
        <taxon>Pleurotus</taxon>
    </lineage>
</organism>
<proteinExistence type="predicted"/>
<dbReference type="Proteomes" id="UP000824881">
    <property type="component" value="Unassembled WGS sequence"/>
</dbReference>
<evidence type="ECO:0000313" key="1">
    <source>
        <dbReference type="EMBL" id="KAG9223425.1"/>
    </source>
</evidence>